<accession>A0A0B6WZH2</accession>
<dbReference type="CDD" id="cd00198">
    <property type="entry name" value="vWFA"/>
    <property type="match status" value="1"/>
</dbReference>
<feature type="region of interest" description="Disordered" evidence="1">
    <location>
        <begin position="55"/>
        <end position="82"/>
    </location>
</feature>
<protein>
    <submittedName>
        <fullName evidence="3">Mg-chelatase subunit ChlD</fullName>
    </submittedName>
</protein>
<dbReference type="AlphaFoldDB" id="A0A0B6WZH2"/>
<dbReference type="STRING" id="454194.PYK22_01570"/>
<gene>
    <name evidence="3" type="ORF">PYK22_01570</name>
</gene>
<evidence type="ECO:0000259" key="2">
    <source>
        <dbReference type="PROSITE" id="PS50234"/>
    </source>
</evidence>
<proteinExistence type="predicted"/>
<reference evidence="3 4" key="2">
    <citation type="submission" date="2015-01" db="EMBL/GenBank/DDBJ databases">
        <title>Complete genome sequence of Pyrinomonas methylaliphatogenes type strain K22T.</title>
        <authorList>
            <person name="Lee K.C.Y."/>
            <person name="Power J.F."/>
            <person name="Dunfield P.F."/>
            <person name="Morgan X.C."/>
            <person name="Huttenhower C."/>
            <person name="Stott M.B."/>
        </authorList>
    </citation>
    <scope>NUCLEOTIDE SEQUENCE [LARGE SCALE GENOMIC DNA]</scope>
    <source>
        <strain evidence="3 4">K22</strain>
    </source>
</reference>
<organism evidence="3 4">
    <name type="scientific">Pyrinomonas methylaliphatogenes</name>
    <dbReference type="NCBI Taxonomy" id="454194"/>
    <lineage>
        <taxon>Bacteria</taxon>
        <taxon>Pseudomonadati</taxon>
        <taxon>Acidobacteriota</taxon>
        <taxon>Blastocatellia</taxon>
        <taxon>Blastocatellales</taxon>
        <taxon>Pyrinomonadaceae</taxon>
        <taxon>Pyrinomonas</taxon>
    </lineage>
</organism>
<feature type="domain" description="VWFA" evidence="2">
    <location>
        <begin position="139"/>
        <end position="290"/>
    </location>
</feature>
<keyword evidence="4" id="KW-1185">Reference proteome</keyword>
<dbReference type="Pfam" id="PF00092">
    <property type="entry name" value="VWA"/>
    <property type="match status" value="1"/>
</dbReference>
<dbReference type="PROSITE" id="PS50234">
    <property type="entry name" value="VWFA"/>
    <property type="match status" value="1"/>
</dbReference>
<name>A0A0B6WZH2_9BACT</name>
<sequence length="425" mass="47533">MRERMRAKGEDRPLPVFALIAWRTMASTTSPRHRRLPIFALMLSLFIAPLSGVSGQSGVLQQTRPRRAGEARKPPTTSAEEVGEDDVVRIETDLVTVPVVVRDRAGRPIASLRPENFQIYEDGQPQRIANFATTDAPFEVALLLDTSGSTRADLELIRRAARSFIAALRPFDRVAVLAFKTDPDDPSALAKVEIKTALTNDRARLQEAIEDLSTSNGTPFYDSLLNVAQKVFADPPREEVRGRRALVALTDGVDSTSEADFARARAALLQKGIICYFIEINTEEFVEDRLLRDCADDGTLQLSRTQLQRYRQLFVPRADEDAYADFCRLGPFQRMQISRTLYELARREMQELARVTGGQTFPVAELRDAQRAFAQVANEIGKQYSLGYYPTNKARDGRFRTIRVEVKGVSGAQVSAREGYYAPKG</sequence>
<dbReference type="EMBL" id="CBXV010000005">
    <property type="protein sequence ID" value="CDM65565.1"/>
    <property type="molecule type" value="Genomic_DNA"/>
</dbReference>
<dbReference type="InterPro" id="IPR017802">
    <property type="entry name" value="VWFA-rel_acidobac-type"/>
</dbReference>
<dbReference type="SMART" id="SM00327">
    <property type="entry name" value="VWA"/>
    <property type="match status" value="1"/>
</dbReference>
<dbReference type="InterPro" id="IPR036465">
    <property type="entry name" value="vWFA_dom_sf"/>
</dbReference>
<dbReference type="Proteomes" id="UP000031518">
    <property type="component" value="Unassembled WGS sequence"/>
</dbReference>
<evidence type="ECO:0000256" key="1">
    <source>
        <dbReference type="SAM" id="MobiDB-lite"/>
    </source>
</evidence>
<reference evidence="3 4" key="1">
    <citation type="submission" date="2013-12" db="EMBL/GenBank/DDBJ databases">
        <authorList>
            <person name="Stott M."/>
        </authorList>
    </citation>
    <scope>NUCLEOTIDE SEQUENCE [LARGE SCALE GENOMIC DNA]</scope>
    <source>
        <strain evidence="3 4">K22</strain>
    </source>
</reference>
<dbReference type="Gene3D" id="3.40.50.410">
    <property type="entry name" value="von Willebrand factor, type A domain"/>
    <property type="match status" value="1"/>
</dbReference>
<dbReference type="NCBIfam" id="TIGR03436">
    <property type="entry name" value="acidobact_VWFA"/>
    <property type="match status" value="1"/>
</dbReference>
<evidence type="ECO:0000313" key="3">
    <source>
        <dbReference type="EMBL" id="CDM65565.1"/>
    </source>
</evidence>
<dbReference type="InterPro" id="IPR002035">
    <property type="entry name" value="VWF_A"/>
</dbReference>
<evidence type="ECO:0000313" key="4">
    <source>
        <dbReference type="Proteomes" id="UP000031518"/>
    </source>
</evidence>
<dbReference type="SUPFAM" id="SSF53300">
    <property type="entry name" value="vWA-like"/>
    <property type="match status" value="1"/>
</dbReference>